<dbReference type="Proteomes" id="UP000199416">
    <property type="component" value="Unassembled WGS sequence"/>
</dbReference>
<feature type="chain" id="PRO_5038402847" evidence="7">
    <location>
        <begin position="18"/>
        <end position="144"/>
    </location>
</feature>
<evidence type="ECO:0000313" key="10">
    <source>
        <dbReference type="Proteomes" id="UP000199416"/>
    </source>
</evidence>
<evidence type="ECO:0000256" key="1">
    <source>
        <dbReference type="ARBA" id="ARBA00004613"/>
    </source>
</evidence>
<evidence type="ECO:0000256" key="3">
    <source>
        <dbReference type="ARBA" id="ARBA00022525"/>
    </source>
</evidence>
<dbReference type="Pfam" id="PF00720">
    <property type="entry name" value="SSI"/>
    <property type="match status" value="1"/>
</dbReference>
<accession>A0A1G6RPQ2</accession>
<dbReference type="RefSeq" id="WP_091367073.1">
    <property type="nucleotide sequence ID" value="NZ_FMZF01000005.1"/>
</dbReference>
<evidence type="ECO:0000313" key="9">
    <source>
        <dbReference type="EMBL" id="SDD06518.1"/>
    </source>
</evidence>
<name>A0A1G6RPQ2_9ACTN</name>
<evidence type="ECO:0000256" key="6">
    <source>
        <dbReference type="ARBA" id="ARBA00023157"/>
    </source>
</evidence>
<evidence type="ECO:0000259" key="8">
    <source>
        <dbReference type="Pfam" id="PF00720"/>
    </source>
</evidence>
<dbReference type="PROSITE" id="PS51257">
    <property type="entry name" value="PROKAR_LIPOPROTEIN"/>
    <property type="match status" value="1"/>
</dbReference>
<organism evidence="9 10">
    <name type="scientific">Geodermatophilus telluris</name>
    <dbReference type="NCBI Taxonomy" id="1190417"/>
    <lineage>
        <taxon>Bacteria</taxon>
        <taxon>Bacillati</taxon>
        <taxon>Actinomycetota</taxon>
        <taxon>Actinomycetes</taxon>
        <taxon>Geodermatophilales</taxon>
        <taxon>Geodermatophilaceae</taxon>
        <taxon>Geodermatophilus</taxon>
    </lineage>
</organism>
<dbReference type="InterPro" id="IPR036819">
    <property type="entry name" value="Subtilisin_inhibitor-like_sf"/>
</dbReference>
<protein>
    <submittedName>
        <fullName evidence="9">Subtilisin inhibitor-like</fullName>
    </submittedName>
</protein>
<dbReference type="OrthoDB" id="3427327at2"/>
<dbReference type="AlphaFoldDB" id="A0A1G6RPQ2"/>
<keyword evidence="4" id="KW-0646">Protease inhibitor</keyword>
<dbReference type="GO" id="GO:0004867">
    <property type="term" value="F:serine-type endopeptidase inhibitor activity"/>
    <property type="evidence" value="ECO:0007669"/>
    <property type="project" value="UniProtKB-KW"/>
</dbReference>
<gene>
    <name evidence="9" type="ORF">SAMN05660690_3281</name>
</gene>
<dbReference type="InterPro" id="IPR023549">
    <property type="entry name" value="Subtilisin_inhibitor"/>
</dbReference>
<keyword evidence="10" id="KW-1185">Reference proteome</keyword>
<reference evidence="10" key="1">
    <citation type="submission" date="2016-10" db="EMBL/GenBank/DDBJ databases">
        <authorList>
            <person name="Varghese N."/>
            <person name="Submissions S."/>
        </authorList>
    </citation>
    <scope>NUCLEOTIDE SEQUENCE [LARGE SCALE GENOMIC DNA]</scope>
    <source>
        <strain evidence="10">DSM 45421</strain>
    </source>
</reference>
<dbReference type="Gene3D" id="3.30.350.10">
    <property type="entry name" value="Subtilisin inhibitor-like"/>
    <property type="match status" value="1"/>
</dbReference>
<feature type="domain" description="Subtilisin inhibitor" evidence="8">
    <location>
        <begin position="46"/>
        <end position="111"/>
    </location>
</feature>
<sequence length="144" mass="14315">MRTVVLAVVLLALAGCAGRGSGAAAPGTPDGPADRLVVEVDRGDGSPVERYTLTCGDVPGGDHPDAAGACAHLAGLDDPFAPLPPGRACAEVYGGPQTARVTGTWHGAAVDLALSRTDACRTAQWDALGPLLPGPVGVGDELPD</sequence>
<dbReference type="STRING" id="1190417.SAMN05660690_3281"/>
<feature type="signal peptide" evidence="7">
    <location>
        <begin position="1"/>
        <end position="17"/>
    </location>
</feature>
<keyword evidence="3" id="KW-0964">Secreted</keyword>
<dbReference type="GO" id="GO:0005576">
    <property type="term" value="C:extracellular region"/>
    <property type="evidence" value="ECO:0007669"/>
    <property type="project" value="UniProtKB-SubCell"/>
</dbReference>
<evidence type="ECO:0000256" key="2">
    <source>
        <dbReference type="ARBA" id="ARBA00010472"/>
    </source>
</evidence>
<dbReference type="EMBL" id="FMZF01000005">
    <property type="protein sequence ID" value="SDD06518.1"/>
    <property type="molecule type" value="Genomic_DNA"/>
</dbReference>
<proteinExistence type="inferred from homology"/>
<evidence type="ECO:0000256" key="4">
    <source>
        <dbReference type="ARBA" id="ARBA00022690"/>
    </source>
</evidence>
<dbReference type="SUPFAM" id="SSF55399">
    <property type="entry name" value="Subtilisin inhibitor"/>
    <property type="match status" value="1"/>
</dbReference>
<comment type="subcellular location">
    <subcellularLocation>
        <location evidence="1">Secreted</location>
    </subcellularLocation>
</comment>
<keyword evidence="6" id="KW-1015">Disulfide bond</keyword>
<keyword evidence="5" id="KW-0722">Serine protease inhibitor</keyword>
<keyword evidence="7" id="KW-0732">Signal</keyword>
<comment type="similarity">
    <text evidence="2">Belongs to the protease inhibitor I16 (SSI) family.</text>
</comment>
<evidence type="ECO:0000256" key="5">
    <source>
        <dbReference type="ARBA" id="ARBA00022900"/>
    </source>
</evidence>
<evidence type="ECO:0000256" key="7">
    <source>
        <dbReference type="SAM" id="SignalP"/>
    </source>
</evidence>